<evidence type="ECO:0000313" key="7">
    <source>
        <dbReference type="Proteomes" id="UP000019471"/>
    </source>
</evidence>
<evidence type="ECO:0000256" key="4">
    <source>
        <dbReference type="SAM" id="MobiDB-lite"/>
    </source>
</evidence>
<dbReference type="OrthoDB" id="2590011at2759"/>
<dbReference type="GO" id="GO:0001228">
    <property type="term" value="F:DNA-binding transcription activator activity, RNA polymerase II-specific"/>
    <property type="evidence" value="ECO:0007669"/>
    <property type="project" value="TreeGrafter"/>
</dbReference>
<name>W9X6Q0_9EURO</name>
<reference evidence="6 7" key="1">
    <citation type="submission" date="2013-03" db="EMBL/GenBank/DDBJ databases">
        <title>The Genome Sequence of Cladophialophora psammophila CBS 110553.</title>
        <authorList>
            <consortium name="The Broad Institute Genomics Platform"/>
            <person name="Cuomo C."/>
            <person name="de Hoog S."/>
            <person name="Gorbushina A."/>
            <person name="Walker B."/>
            <person name="Young S.K."/>
            <person name="Zeng Q."/>
            <person name="Gargeya S."/>
            <person name="Fitzgerald M."/>
            <person name="Haas B."/>
            <person name="Abouelleil A."/>
            <person name="Allen A.W."/>
            <person name="Alvarado L."/>
            <person name="Arachchi H.M."/>
            <person name="Berlin A.M."/>
            <person name="Chapman S.B."/>
            <person name="Gainer-Dewar J."/>
            <person name="Goldberg J."/>
            <person name="Griggs A."/>
            <person name="Gujja S."/>
            <person name="Hansen M."/>
            <person name="Howarth C."/>
            <person name="Imamovic A."/>
            <person name="Ireland A."/>
            <person name="Larimer J."/>
            <person name="McCowan C."/>
            <person name="Murphy C."/>
            <person name="Pearson M."/>
            <person name="Poon T.W."/>
            <person name="Priest M."/>
            <person name="Roberts A."/>
            <person name="Saif S."/>
            <person name="Shea T."/>
            <person name="Sisk P."/>
            <person name="Sykes S."/>
            <person name="Wortman J."/>
            <person name="Nusbaum C."/>
            <person name="Birren B."/>
        </authorList>
    </citation>
    <scope>NUCLEOTIDE SEQUENCE [LARGE SCALE GENOMIC DNA]</scope>
    <source>
        <strain evidence="6 7">CBS 110553</strain>
    </source>
</reference>
<dbReference type="InterPro" id="IPR050936">
    <property type="entry name" value="AP-1-like"/>
</dbReference>
<feature type="domain" description="BZIP" evidence="5">
    <location>
        <begin position="39"/>
        <end position="102"/>
    </location>
</feature>
<keyword evidence="2" id="KW-0539">Nucleus</keyword>
<dbReference type="PROSITE" id="PS50217">
    <property type="entry name" value="BZIP"/>
    <property type="match status" value="1"/>
</dbReference>
<evidence type="ECO:0000313" key="6">
    <source>
        <dbReference type="EMBL" id="EXJ73005.1"/>
    </source>
</evidence>
<dbReference type="EMBL" id="AMGX01000005">
    <property type="protein sequence ID" value="EXJ73005.1"/>
    <property type="molecule type" value="Genomic_DNA"/>
</dbReference>
<keyword evidence="7" id="KW-1185">Reference proteome</keyword>
<feature type="coiled-coil region" evidence="3">
    <location>
        <begin position="39"/>
        <end position="112"/>
    </location>
</feature>
<comment type="subcellular location">
    <subcellularLocation>
        <location evidence="1">Nucleus</location>
    </subcellularLocation>
</comment>
<dbReference type="InterPro" id="IPR046347">
    <property type="entry name" value="bZIP_sf"/>
</dbReference>
<dbReference type="HOGENOM" id="CLU_1077705_0_0_1"/>
<dbReference type="STRING" id="1182543.W9X6Q0"/>
<organism evidence="6 7">
    <name type="scientific">Cladophialophora psammophila CBS 110553</name>
    <dbReference type="NCBI Taxonomy" id="1182543"/>
    <lineage>
        <taxon>Eukaryota</taxon>
        <taxon>Fungi</taxon>
        <taxon>Dikarya</taxon>
        <taxon>Ascomycota</taxon>
        <taxon>Pezizomycotina</taxon>
        <taxon>Eurotiomycetes</taxon>
        <taxon>Chaetothyriomycetidae</taxon>
        <taxon>Chaetothyriales</taxon>
        <taxon>Herpotrichiellaceae</taxon>
        <taxon>Cladophialophora</taxon>
    </lineage>
</organism>
<comment type="caution">
    <text evidence="6">The sequence shown here is derived from an EMBL/GenBank/DDBJ whole genome shotgun (WGS) entry which is preliminary data.</text>
</comment>
<protein>
    <recommendedName>
        <fullName evidence="5">BZIP domain-containing protein</fullName>
    </recommendedName>
</protein>
<dbReference type="GeneID" id="19188879"/>
<evidence type="ECO:0000259" key="5">
    <source>
        <dbReference type="PROSITE" id="PS50217"/>
    </source>
</evidence>
<accession>W9X6Q0</accession>
<dbReference type="SUPFAM" id="SSF57959">
    <property type="entry name" value="Leucine zipper domain"/>
    <property type="match status" value="1"/>
</dbReference>
<evidence type="ECO:0000256" key="2">
    <source>
        <dbReference type="ARBA" id="ARBA00023242"/>
    </source>
</evidence>
<proteinExistence type="predicted"/>
<dbReference type="GO" id="GO:0090575">
    <property type="term" value="C:RNA polymerase II transcription regulator complex"/>
    <property type="evidence" value="ECO:0007669"/>
    <property type="project" value="TreeGrafter"/>
</dbReference>
<keyword evidence="3" id="KW-0175">Coiled coil</keyword>
<gene>
    <name evidence="6" type="ORF">A1O5_04154</name>
</gene>
<dbReference type="RefSeq" id="XP_007742952.1">
    <property type="nucleotide sequence ID" value="XM_007744762.1"/>
</dbReference>
<dbReference type="Gene3D" id="1.20.5.170">
    <property type="match status" value="1"/>
</dbReference>
<dbReference type="InterPro" id="IPR004827">
    <property type="entry name" value="bZIP"/>
</dbReference>
<dbReference type="PANTHER" id="PTHR40621:SF6">
    <property type="entry name" value="AP-1-LIKE TRANSCRIPTION FACTOR YAP1-RELATED"/>
    <property type="match status" value="1"/>
</dbReference>
<evidence type="ECO:0000256" key="3">
    <source>
        <dbReference type="SAM" id="Coils"/>
    </source>
</evidence>
<feature type="region of interest" description="Disordered" evidence="4">
    <location>
        <begin position="143"/>
        <end position="167"/>
    </location>
</feature>
<dbReference type="PANTHER" id="PTHR40621">
    <property type="entry name" value="TRANSCRIPTION FACTOR KAPC-RELATED"/>
    <property type="match status" value="1"/>
</dbReference>
<dbReference type="Proteomes" id="UP000019471">
    <property type="component" value="Unassembled WGS sequence"/>
</dbReference>
<sequence>MSDIFRPLFRSVEGTYLHIVLRIRSGLQENLVSYSEFYLDKVANRREQLRKAQKTFRERRDQYLRVLEKSVRRLQLTEARLQNEVNHLEQELAATKSKLAQCEAELRKTTQATHYDSPYFSKSGYASGSGEFNLASERRGAARPAYLSPPNGSGGSGAGASGNSNSSSETLVWIETQNGQPVQMHVQQKQEFGFLPASSGKNVHISAPLPASAPSGQGRSATAIYVAQLDAVVVAMEFVLKYVRVLGAPHLHIIPTDLQEPKFRPFAIETRN</sequence>
<evidence type="ECO:0000256" key="1">
    <source>
        <dbReference type="ARBA" id="ARBA00004123"/>
    </source>
</evidence>
<dbReference type="GO" id="GO:0000976">
    <property type="term" value="F:transcription cis-regulatory region binding"/>
    <property type="evidence" value="ECO:0007669"/>
    <property type="project" value="InterPro"/>
</dbReference>
<dbReference type="AlphaFoldDB" id="W9X6Q0"/>
<dbReference type="CDD" id="cd14688">
    <property type="entry name" value="bZIP_YAP"/>
    <property type="match status" value="1"/>
</dbReference>